<keyword evidence="2 4" id="KW-0378">Hydrolase</keyword>
<sequence length="1143" mass="122694">MILSFPGRVAFLFATTALSGAAAAQSIAPAAPATPETVSAPSAVADPLRAAFLAPPDTARPRVWWHWLSGNVSQDGITKDFEWMKRAGIAGAMMFDGDMGAPNIVPERVTVLSPQWYANLRFAASEADRLGLEFAMAAGPGWSETGGPWVKPEWGMKKFVWSETRIVGGRRAGKLAPLPANAGPFQTVAKRDATGKLEADRPGLARDVAVLAFRTPSSDMPLASLAPRITTNAPGVDTAKLVDGDVEGKVVLPAPAAGAPVWVRYDFANPATIRALTYVGPLGGRFADGPQGRVEASDDGTVWRSIRTLVGAAHNPAPERTFALPATTALHFRVVFDRAEVSRNPWPQEPGIAIAELALVPGARVDLFEDRAGFGVSADADALRTPNVAPSAAIRSADIVDLTDRLRADGTLDWTAPAGDWTVLRAGWSLTGEVNHPATPEGTGLEVDKLNAAHVRAHLDAYLTPVINKLGPLVGERGLRYLLTDSWEAGQENWTEPMPAEFRQRRGYDLTRMLPVLAGHVVDSAEKSDAFLWDFRRTLADLVAENHYGTITRFAKEHGLGYYGEATGAAWPTVADGMLAKSQTDIPMGEFWAIPFGGKPAAYQGVVNDEFPADIIETRSTAHVYGKPLVAAEALTSSLPQWTSTPWSLKWVADKYMAMGVNRLVIHTSPHQPDDTHKPGLTLGPFGQVFTRHETWAEMAKPWIDYLARSSYLLQQGVPAADVLYFYGEGAPSGVPYRDAGGVVDLPGHGFDYVNADALLRLATVENGRITFPGGARYRLLILPEKEDRLTLPIITKLRDMVAEGAILVGPKPTGSPSLGSSNDAVRTIADSLWGQTDGGALTVNSYGKGRVYWRRAVSAILAAESIVRDFDYAAPDPAMDLRFTHRTLPDGELYFITNQSDLSATVPAWFRSTGRVPELWHAETGTVEKVGYTIAAGRTQIPLTLTPYEAVFVIFRKPAATPELTLAAPSVRKVATLAGDWTLRLPGGAATKAAIGSWTANPDPSVRYFSGVGTYQRVVNAPANWFGSGERLFIDLGAIGDVAEVRVNGVLAGTAWAKPYRVDVSDQLHRGANTIEIRVANTWQNRFVGDLQPGATPHAWTNVASGGGFALLGKGLSATTPLTPSGLLEPVRIVAEKQGEPQ</sequence>
<dbReference type="PROSITE" id="PS51318">
    <property type="entry name" value="TAT"/>
    <property type="match status" value="1"/>
</dbReference>
<evidence type="ECO:0000256" key="3">
    <source>
        <dbReference type="SAM" id="SignalP"/>
    </source>
</evidence>
<feature type="chain" id="PRO_5020878780" evidence="3">
    <location>
        <begin position="25"/>
        <end position="1143"/>
    </location>
</feature>
<dbReference type="EMBL" id="SGIS01000072">
    <property type="protein sequence ID" value="RZF59217.1"/>
    <property type="molecule type" value="Genomic_DNA"/>
</dbReference>
<comment type="caution">
    <text evidence="4">The sequence shown here is derived from an EMBL/GenBank/DDBJ whole genome shotgun (WGS) entry which is preliminary data.</text>
</comment>
<proteinExistence type="predicted"/>
<dbReference type="Pfam" id="PF17132">
    <property type="entry name" value="Glyco_hydro_106"/>
    <property type="match status" value="1"/>
</dbReference>
<keyword evidence="1 3" id="KW-0732">Signal</keyword>
<reference evidence="4 5" key="1">
    <citation type="submission" date="2019-02" db="EMBL/GenBank/DDBJ databases">
        <authorList>
            <person name="Li Y."/>
        </authorList>
    </citation>
    <scope>NUCLEOTIDE SEQUENCE [LARGE SCALE GENOMIC DNA]</scope>
    <source>
        <strain evidence="4 5">3-7</strain>
    </source>
</reference>
<evidence type="ECO:0000313" key="4">
    <source>
        <dbReference type="EMBL" id="RZF59217.1"/>
    </source>
</evidence>
<dbReference type="PANTHER" id="PTHR43817">
    <property type="entry name" value="GLYCOSYL HYDROLASE"/>
    <property type="match status" value="1"/>
</dbReference>
<accession>A0A4Q6XRT1</accession>
<dbReference type="RefSeq" id="WP_130160383.1">
    <property type="nucleotide sequence ID" value="NZ_SGIS01000072.1"/>
</dbReference>
<name>A0A4Q6XRT1_9SPHN</name>
<dbReference type="Proteomes" id="UP000292085">
    <property type="component" value="Unassembled WGS sequence"/>
</dbReference>
<dbReference type="AlphaFoldDB" id="A0A4Q6XRT1"/>
<dbReference type="GO" id="GO:0016787">
    <property type="term" value="F:hydrolase activity"/>
    <property type="evidence" value="ECO:0007669"/>
    <property type="project" value="UniProtKB-KW"/>
</dbReference>
<evidence type="ECO:0000313" key="5">
    <source>
        <dbReference type="Proteomes" id="UP000292085"/>
    </source>
</evidence>
<dbReference type="Gene3D" id="2.60.120.260">
    <property type="entry name" value="Galactose-binding domain-like"/>
    <property type="match status" value="2"/>
</dbReference>
<feature type="signal peptide" evidence="3">
    <location>
        <begin position="1"/>
        <end position="24"/>
    </location>
</feature>
<protein>
    <submittedName>
        <fullName evidence="4">Glycoside hydrolase</fullName>
    </submittedName>
</protein>
<dbReference type="InterPro" id="IPR008979">
    <property type="entry name" value="Galactose-bd-like_sf"/>
</dbReference>
<dbReference type="InterPro" id="IPR006311">
    <property type="entry name" value="TAT_signal"/>
</dbReference>
<dbReference type="PANTHER" id="PTHR43817:SF1">
    <property type="entry name" value="HYDROLASE, FAMILY 43, PUTATIVE (AFU_ORTHOLOGUE AFUA_3G01660)-RELATED"/>
    <property type="match status" value="1"/>
</dbReference>
<evidence type="ECO:0000256" key="2">
    <source>
        <dbReference type="ARBA" id="ARBA00022801"/>
    </source>
</evidence>
<dbReference type="NCBIfam" id="NF045579">
    <property type="entry name" value="rhamnoside_JR"/>
    <property type="match status" value="1"/>
</dbReference>
<gene>
    <name evidence="4" type="ORF">EWE75_22895</name>
</gene>
<evidence type="ECO:0000256" key="1">
    <source>
        <dbReference type="ARBA" id="ARBA00022729"/>
    </source>
</evidence>
<dbReference type="OrthoDB" id="9761519at2"/>
<dbReference type="SUPFAM" id="SSF49785">
    <property type="entry name" value="Galactose-binding domain-like"/>
    <property type="match status" value="2"/>
</dbReference>
<organism evidence="4 5">
    <name type="scientific">Sphingomonas populi</name>
    <dbReference type="NCBI Taxonomy" id="2484750"/>
    <lineage>
        <taxon>Bacteria</taxon>
        <taxon>Pseudomonadati</taxon>
        <taxon>Pseudomonadota</taxon>
        <taxon>Alphaproteobacteria</taxon>
        <taxon>Sphingomonadales</taxon>
        <taxon>Sphingomonadaceae</taxon>
        <taxon>Sphingomonas</taxon>
    </lineage>
</organism>
<keyword evidence="5" id="KW-1185">Reference proteome</keyword>